<feature type="domain" description="Fatty acid desaturase" evidence="1">
    <location>
        <begin position="8"/>
        <end position="128"/>
    </location>
</feature>
<reference evidence="2" key="1">
    <citation type="submission" date="2023-04" db="EMBL/GenBank/DDBJ databases">
        <title>Ambrosiozyma monospora NBRC 1965.</title>
        <authorList>
            <person name="Ichikawa N."/>
            <person name="Sato H."/>
            <person name="Tonouchi N."/>
        </authorList>
    </citation>
    <scope>NUCLEOTIDE SEQUENCE</scope>
    <source>
        <strain evidence="2">NBRC 1965</strain>
    </source>
</reference>
<dbReference type="GO" id="GO:0016020">
    <property type="term" value="C:membrane"/>
    <property type="evidence" value="ECO:0007669"/>
    <property type="project" value="GOC"/>
</dbReference>
<dbReference type="GO" id="GO:0042284">
    <property type="term" value="F:sphingolipid delta-4 desaturase activity"/>
    <property type="evidence" value="ECO:0007669"/>
    <property type="project" value="TreeGrafter"/>
</dbReference>
<comment type="caution">
    <text evidence="2">The sequence shown here is derived from an EMBL/GenBank/DDBJ whole genome shotgun (WGS) entry which is preliminary data.</text>
</comment>
<organism evidence="2 3">
    <name type="scientific">Ambrosiozyma monospora</name>
    <name type="common">Yeast</name>
    <name type="synonym">Endomycopsis monosporus</name>
    <dbReference type="NCBI Taxonomy" id="43982"/>
    <lineage>
        <taxon>Eukaryota</taxon>
        <taxon>Fungi</taxon>
        <taxon>Dikarya</taxon>
        <taxon>Ascomycota</taxon>
        <taxon>Saccharomycotina</taxon>
        <taxon>Pichiomycetes</taxon>
        <taxon>Pichiales</taxon>
        <taxon>Pichiaceae</taxon>
        <taxon>Ambrosiozyma</taxon>
    </lineage>
</organism>
<sequence>MFITQIKFTYIHLLNVIAQFFVDYLMIKYWGPNSVLYFVLSSFFAGSLHPTAGHFVSEHYIFKPPKNYTAFVDTPPIETYSYYGLLNLVTWNVGYHNEHHDFPFIAWSKLPVLKKMAPEFYEGLPCHKSWTWTVVDFIFNYDVTMYNRVKRITAGKAARSTVDFNDNSK</sequence>
<proteinExistence type="predicted"/>
<dbReference type="EMBL" id="BSXU01000966">
    <property type="protein sequence ID" value="GMG22304.1"/>
    <property type="molecule type" value="Genomic_DNA"/>
</dbReference>
<protein>
    <submittedName>
        <fullName evidence="2">Unnamed protein product</fullName>
    </submittedName>
</protein>
<evidence type="ECO:0000313" key="2">
    <source>
        <dbReference type="EMBL" id="GMG22304.1"/>
    </source>
</evidence>
<name>A0A9W6YUT1_AMBMO</name>
<evidence type="ECO:0000259" key="1">
    <source>
        <dbReference type="Pfam" id="PF00487"/>
    </source>
</evidence>
<dbReference type="OrthoDB" id="200948at2759"/>
<dbReference type="GO" id="GO:0046513">
    <property type="term" value="P:ceramide biosynthetic process"/>
    <property type="evidence" value="ECO:0007669"/>
    <property type="project" value="TreeGrafter"/>
</dbReference>
<dbReference type="PANTHER" id="PTHR12879:SF8">
    <property type="entry name" value="SPHINGOLIPID DELTA(4)-DESATURASE DES1"/>
    <property type="match status" value="1"/>
</dbReference>
<dbReference type="Proteomes" id="UP001165063">
    <property type="component" value="Unassembled WGS sequence"/>
</dbReference>
<dbReference type="PANTHER" id="PTHR12879">
    <property type="entry name" value="SPHINGOLIPID DELTA 4 DESATURASE/C-4 HYDROXYLASE PROTEIN DES2"/>
    <property type="match status" value="1"/>
</dbReference>
<dbReference type="InterPro" id="IPR005804">
    <property type="entry name" value="FA_desaturase_dom"/>
</dbReference>
<dbReference type="Pfam" id="PF00487">
    <property type="entry name" value="FA_desaturase"/>
    <property type="match status" value="1"/>
</dbReference>
<dbReference type="AlphaFoldDB" id="A0A9W6YUT1"/>
<keyword evidence="3" id="KW-1185">Reference proteome</keyword>
<evidence type="ECO:0000313" key="3">
    <source>
        <dbReference type="Proteomes" id="UP001165063"/>
    </source>
</evidence>
<gene>
    <name evidence="2" type="ORF">Amon01_000258900</name>
</gene>
<accession>A0A9W6YUT1</accession>